<comment type="caution">
    <text evidence="1">The sequence shown here is derived from an EMBL/GenBank/DDBJ whole genome shotgun (WGS) entry which is preliminary data.</text>
</comment>
<protein>
    <submittedName>
        <fullName evidence="1">Uncharacterized protein</fullName>
    </submittedName>
</protein>
<dbReference type="GO" id="GO:0008830">
    <property type="term" value="F:dTDP-4-dehydrorhamnose 3,5-epimerase activity"/>
    <property type="evidence" value="ECO:0007669"/>
    <property type="project" value="InterPro"/>
</dbReference>
<dbReference type="Proteomes" id="UP000663845">
    <property type="component" value="Unassembled WGS sequence"/>
</dbReference>
<reference evidence="1" key="1">
    <citation type="submission" date="2021-02" db="EMBL/GenBank/DDBJ databases">
        <authorList>
            <person name="Nowell W R."/>
        </authorList>
    </citation>
    <scope>NUCLEOTIDE SEQUENCE</scope>
</reference>
<dbReference type="GO" id="GO:0000271">
    <property type="term" value="P:polysaccharide biosynthetic process"/>
    <property type="evidence" value="ECO:0007669"/>
    <property type="project" value="TreeGrafter"/>
</dbReference>
<evidence type="ECO:0000313" key="2">
    <source>
        <dbReference type="Proteomes" id="UP000663845"/>
    </source>
</evidence>
<dbReference type="NCBIfam" id="TIGR01221">
    <property type="entry name" value="rmlC"/>
    <property type="match status" value="1"/>
</dbReference>
<dbReference type="InterPro" id="IPR014710">
    <property type="entry name" value="RmlC-like_jellyroll"/>
</dbReference>
<dbReference type="GO" id="GO:0005829">
    <property type="term" value="C:cytosol"/>
    <property type="evidence" value="ECO:0007669"/>
    <property type="project" value="TreeGrafter"/>
</dbReference>
<dbReference type="CDD" id="cd00438">
    <property type="entry name" value="cupin_RmlC"/>
    <property type="match status" value="1"/>
</dbReference>
<dbReference type="Gene3D" id="2.60.120.10">
    <property type="entry name" value="Jelly Rolls"/>
    <property type="match status" value="1"/>
</dbReference>
<evidence type="ECO:0000313" key="1">
    <source>
        <dbReference type="EMBL" id="CAF0757584.1"/>
    </source>
</evidence>
<dbReference type="EMBL" id="CAJNOG010000015">
    <property type="protein sequence ID" value="CAF0757584.1"/>
    <property type="molecule type" value="Genomic_DNA"/>
</dbReference>
<dbReference type="SUPFAM" id="SSF51182">
    <property type="entry name" value="RmlC-like cupins"/>
    <property type="match status" value="1"/>
</dbReference>
<dbReference type="PANTHER" id="PTHR21047:SF2">
    <property type="entry name" value="THYMIDINE DIPHOSPHO-4-KETO-RHAMNOSE 3,5-EPIMERASE"/>
    <property type="match status" value="1"/>
</dbReference>
<name>A0A813PTL9_9BILA</name>
<proteinExistence type="predicted"/>
<dbReference type="GO" id="GO:0019305">
    <property type="term" value="P:dTDP-rhamnose biosynthetic process"/>
    <property type="evidence" value="ECO:0007669"/>
    <property type="project" value="TreeGrafter"/>
</dbReference>
<dbReference type="AlphaFoldDB" id="A0A813PTL9"/>
<dbReference type="InterPro" id="IPR011051">
    <property type="entry name" value="RmlC_Cupin_sf"/>
</dbReference>
<organism evidence="1 2">
    <name type="scientific">Adineta steineri</name>
    <dbReference type="NCBI Taxonomy" id="433720"/>
    <lineage>
        <taxon>Eukaryota</taxon>
        <taxon>Metazoa</taxon>
        <taxon>Spiralia</taxon>
        <taxon>Gnathifera</taxon>
        <taxon>Rotifera</taxon>
        <taxon>Eurotatoria</taxon>
        <taxon>Bdelloidea</taxon>
        <taxon>Adinetida</taxon>
        <taxon>Adinetidae</taxon>
        <taxon>Adineta</taxon>
    </lineage>
</organism>
<dbReference type="PANTHER" id="PTHR21047">
    <property type="entry name" value="DTDP-6-DEOXY-D-GLUCOSE-3,5 EPIMERASE"/>
    <property type="match status" value="1"/>
</dbReference>
<dbReference type="InterPro" id="IPR000888">
    <property type="entry name" value="RmlC-like"/>
</dbReference>
<dbReference type="Pfam" id="PF00908">
    <property type="entry name" value="dTDP_sugar_isom"/>
    <property type="match status" value="1"/>
</dbReference>
<sequence length="197" mass="22215">MCTNETNLEVEKLKFPDVLLLTPRCVRDNRGFFLEGFNENNFNTATGLNVKFVRDCMSMSLQQGTIRGLHYQSPPCATAKLVSVLIGRIRDVIVDIRRGSPTYGQHTCVELSADSFKQLFIPAGYLHGFITLEPRTCVMYKMDSFFSSSCDGAVYWNDPDLAINWKLTPSTVPIISDKDTSAQLFADFLSPFEYQTI</sequence>
<accession>A0A813PTL9</accession>
<gene>
    <name evidence="1" type="ORF">JYZ213_LOCUS2865</name>
</gene>